<dbReference type="SMART" id="SM00109">
    <property type="entry name" value="C1"/>
    <property type="match status" value="1"/>
</dbReference>
<evidence type="ECO:0000256" key="6">
    <source>
        <dbReference type="ARBA" id="ARBA00022840"/>
    </source>
</evidence>
<dbReference type="InterPro" id="IPR013761">
    <property type="entry name" value="SAM/pointed_sf"/>
</dbReference>
<evidence type="ECO:0000256" key="9">
    <source>
        <dbReference type="PROSITE-ProRule" id="PRU10141"/>
    </source>
</evidence>
<protein>
    <recommendedName>
        <fullName evidence="16">Kinase suppressor of Ras 2</fullName>
    </recommendedName>
</protein>
<keyword evidence="10" id="KW-0175">Coiled coil</keyword>
<feature type="compositionally biased region" description="Pro residues" evidence="11">
    <location>
        <begin position="206"/>
        <end position="216"/>
    </location>
</feature>
<keyword evidence="1" id="KW-0808">Transferase</keyword>
<dbReference type="Gene3D" id="3.30.200.20">
    <property type="entry name" value="Phosphorylase Kinase, domain 1"/>
    <property type="match status" value="1"/>
</dbReference>
<evidence type="ECO:0000259" key="13">
    <source>
        <dbReference type="PROSITE" id="PS50081"/>
    </source>
</evidence>
<keyword evidence="15" id="KW-1185">Reference proteome</keyword>
<dbReference type="SUPFAM" id="SSF57889">
    <property type="entry name" value="Cysteine-rich domain"/>
    <property type="match status" value="1"/>
</dbReference>
<accession>A0AAN9T724</accession>
<dbReference type="InterPro" id="IPR002219">
    <property type="entry name" value="PKC_DAG/PE"/>
</dbReference>
<keyword evidence="5" id="KW-0862">Zinc</keyword>
<dbReference type="InterPro" id="IPR017441">
    <property type="entry name" value="Protein_kinase_ATP_BS"/>
</dbReference>
<feature type="compositionally biased region" description="Low complexity" evidence="11">
    <location>
        <begin position="312"/>
        <end position="351"/>
    </location>
</feature>
<keyword evidence="2" id="KW-0479">Metal-binding</keyword>
<feature type="region of interest" description="Disordered" evidence="11">
    <location>
        <begin position="193"/>
        <end position="265"/>
    </location>
</feature>
<keyword evidence="6 9" id="KW-0067">ATP-binding</keyword>
<comment type="caution">
    <text evidence="14">The sequence shown here is derived from an EMBL/GenBank/DDBJ whole genome shotgun (WGS) entry which is preliminary data.</text>
</comment>
<dbReference type="GO" id="GO:0005524">
    <property type="term" value="F:ATP binding"/>
    <property type="evidence" value="ECO:0007669"/>
    <property type="project" value="UniProtKB-UniRule"/>
</dbReference>
<dbReference type="InterPro" id="IPR046933">
    <property type="entry name" value="SAM_KSR1_N_sf"/>
</dbReference>
<evidence type="ECO:0000256" key="2">
    <source>
        <dbReference type="ARBA" id="ARBA00022723"/>
    </source>
</evidence>
<evidence type="ECO:0000313" key="14">
    <source>
        <dbReference type="EMBL" id="KAK7571924.1"/>
    </source>
</evidence>
<feature type="region of interest" description="Disordered" evidence="11">
    <location>
        <begin position="467"/>
        <end position="493"/>
    </location>
</feature>
<dbReference type="EMBL" id="JBBCAQ010000038">
    <property type="protein sequence ID" value="KAK7571924.1"/>
    <property type="molecule type" value="Genomic_DNA"/>
</dbReference>
<evidence type="ECO:0008006" key="16">
    <source>
        <dbReference type="Google" id="ProtNLM"/>
    </source>
</evidence>
<feature type="domain" description="Protein kinase" evidence="12">
    <location>
        <begin position="620"/>
        <end position="888"/>
    </location>
</feature>
<dbReference type="PANTHER" id="PTHR44329">
    <property type="entry name" value="SERINE/THREONINE-PROTEIN KINASE TNNI3K-RELATED"/>
    <property type="match status" value="1"/>
</dbReference>
<dbReference type="Pfam" id="PF00130">
    <property type="entry name" value="C1_1"/>
    <property type="match status" value="1"/>
</dbReference>
<dbReference type="Gene3D" id="3.30.60.20">
    <property type="match status" value="1"/>
</dbReference>
<evidence type="ECO:0000256" key="7">
    <source>
        <dbReference type="ARBA" id="ARBA00047899"/>
    </source>
</evidence>
<feature type="region of interest" description="Disordered" evidence="11">
    <location>
        <begin position="564"/>
        <end position="592"/>
    </location>
</feature>
<evidence type="ECO:0000256" key="1">
    <source>
        <dbReference type="ARBA" id="ARBA00022679"/>
    </source>
</evidence>
<feature type="compositionally biased region" description="Low complexity" evidence="11">
    <location>
        <begin position="467"/>
        <end position="477"/>
    </location>
</feature>
<dbReference type="AlphaFoldDB" id="A0AAN9T724"/>
<dbReference type="FunFam" id="3.30.200.20:FF:000034">
    <property type="entry name" value="Kinase suppressor of Ras 1"/>
    <property type="match status" value="1"/>
</dbReference>
<evidence type="ECO:0000313" key="15">
    <source>
        <dbReference type="Proteomes" id="UP001367676"/>
    </source>
</evidence>
<dbReference type="Gene3D" id="1.10.150.50">
    <property type="entry name" value="Transcription Factor, Ets-1"/>
    <property type="match status" value="1"/>
</dbReference>
<dbReference type="CDD" id="cd20812">
    <property type="entry name" value="C1_KSR"/>
    <property type="match status" value="1"/>
</dbReference>
<dbReference type="Pfam" id="PF20406">
    <property type="entry name" value="SAM_KSR1_N"/>
    <property type="match status" value="1"/>
</dbReference>
<dbReference type="GO" id="GO:0046872">
    <property type="term" value="F:metal ion binding"/>
    <property type="evidence" value="ECO:0007669"/>
    <property type="project" value="UniProtKB-KW"/>
</dbReference>
<dbReference type="Gene3D" id="6.10.140.1120">
    <property type="match status" value="1"/>
</dbReference>
<keyword evidence="3 9" id="KW-0547">Nucleotide-binding</keyword>
<dbReference type="Pfam" id="PF07714">
    <property type="entry name" value="PK_Tyr_Ser-Thr"/>
    <property type="match status" value="1"/>
</dbReference>
<dbReference type="PROSITE" id="PS50081">
    <property type="entry name" value="ZF_DAG_PE_2"/>
    <property type="match status" value="1"/>
</dbReference>
<dbReference type="PROSITE" id="PS00109">
    <property type="entry name" value="PROTEIN_KINASE_TYR"/>
    <property type="match status" value="1"/>
</dbReference>
<dbReference type="PROSITE" id="PS00107">
    <property type="entry name" value="PROTEIN_KINASE_ATP"/>
    <property type="match status" value="1"/>
</dbReference>
<dbReference type="Proteomes" id="UP001367676">
    <property type="component" value="Unassembled WGS sequence"/>
</dbReference>
<evidence type="ECO:0000256" key="3">
    <source>
        <dbReference type="ARBA" id="ARBA00022741"/>
    </source>
</evidence>
<feature type="binding site" evidence="9">
    <location>
        <position position="646"/>
    </location>
    <ligand>
        <name>ATP</name>
        <dbReference type="ChEBI" id="CHEBI:30616"/>
    </ligand>
</feature>
<dbReference type="InterPro" id="IPR001245">
    <property type="entry name" value="Ser-Thr/Tyr_kinase_cat_dom"/>
</dbReference>
<name>A0AAN9T724_9HEMI</name>
<dbReference type="InterPro" id="IPR008266">
    <property type="entry name" value="Tyr_kinase_AS"/>
</dbReference>
<keyword evidence="4" id="KW-0418">Kinase</keyword>
<reference evidence="14 15" key="1">
    <citation type="submission" date="2024-03" db="EMBL/GenBank/DDBJ databases">
        <title>Adaptation during the transition from Ophiocordyceps entomopathogen to insect associate is accompanied by gene loss and intensified selection.</title>
        <authorList>
            <person name="Ward C.M."/>
            <person name="Onetto C.A."/>
            <person name="Borneman A.R."/>
        </authorList>
    </citation>
    <scope>NUCLEOTIDE SEQUENCE [LARGE SCALE GENOMIC DNA]</scope>
    <source>
        <strain evidence="14">AWRI1</strain>
        <tissue evidence="14">Single Adult Female</tissue>
    </source>
</reference>
<organism evidence="14 15">
    <name type="scientific">Parthenolecanium corni</name>
    <dbReference type="NCBI Taxonomy" id="536013"/>
    <lineage>
        <taxon>Eukaryota</taxon>
        <taxon>Metazoa</taxon>
        <taxon>Ecdysozoa</taxon>
        <taxon>Arthropoda</taxon>
        <taxon>Hexapoda</taxon>
        <taxon>Insecta</taxon>
        <taxon>Pterygota</taxon>
        <taxon>Neoptera</taxon>
        <taxon>Paraneoptera</taxon>
        <taxon>Hemiptera</taxon>
        <taxon>Sternorrhyncha</taxon>
        <taxon>Coccoidea</taxon>
        <taxon>Coccidae</taxon>
        <taxon>Parthenolecanium</taxon>
    </lineage>
</organism>
<gene>
    <name evidence="14" type="ORF">V9T40_014396</name>
</gene>
<dbReference type="FunFam" id="1.10.510.10:FF:000107">
    <property type="entry name" value="kinase suppressor of Ras 1"/>
    <property type="match status" value="1"/>
</dbReference>
<dbReference type="Gene3D" id="1.10.510.10">
    <property type="entry name" value="Transferase(Phosphotransferase) domain 1"/>
    <property type="match status" value="1"/>
</dbReference>
<evidence type="ECO:0000256" key="11">
    <source>
        <dbReference type="SAM" id="MobiDB-lite"/>
    </source>
</evidence>
<dbReference type="InterPro" id="IPR046349">
    <property type="entry name" value="C1-like_sf"/>
</dbReference>
<proteinExistence type="predicted"/>
<dbReference type="InterPro" id="IPR046861">
    <property type="entry name" value="SAM_KSR1_N"/>
</dbReference>
<feature type="region of interest" description="Disordered" evidence="11">
    <location>
        <begin position="304"/>
        <end position="353"/>
    </location>
</feature>
<dbReference type="InterPro" id="IPR000719">
    <property type="entry name" value="Prot_kinase_dom"/>
</dbReference>
<dbReference type="InterPro" id="IPR011009">
    <property type="entry name" value="Kinase-like_dom_sf"/>
</dbReference>
<dbReference type="CDD" id="cd14063">
    <property type="entry name" value="PK_KSR"/>
    <property type="match status" value="1"/>
</dbReference>
<feature type="domain" description="Phorbol-ester/DAG-type" evidence="13">
    <location>
        <begin position="396"/>
        <end position="443"/>
    </location>
</feature>
<evidence type="ECO:0000256" key="10">
    <source>
        <dbReference type="SAM" id="Coils"/>
    </source>
</evidence>
<evidence type="ECO:0000256" key="5">
    <source>
        <dbReference type="ARBA" id="ARBA00022833"/>
    </source>
</evidence>
<dbReference type="InterPro" id="IPR025561">
    <property type="entry name" value="KSR_SAM-like_dom"/>
</dbReference>
<evidence type="ECO:0000256" key="4">
    <source>
        <dbReference type="ARBA" id="ARBA00022777"/>
    </source>
</evidence>
<evidence type="ECO:0000256" key="8">
    <source>
        <dbReference type="ARBA" id="ARBA00048679"/>
    </source>
</evidence>
<dbReference type="GO" id="GO:0004674">
    <property type="term" value="F:protein serine/threonine kinase activity"/>
    <property type="evidence" value="ECO:0007669"/>
    <property type="project" value="UniProtKB-EC"/>
</dbReference>
<sequence length="911" mass="102251">MVEEDQDVKRLEILQSMIDIYAERLVDLRTKCFTGNELTQNEIRTLEGKLIKLFSQYVIRVKLRDRINAISGSPNIPSLEQWLQVVGLCQSCIQNACLKEKTLESLLESPQYKLKNFLSDCSQLEEEYRRLSTALKNLKRYIDILTENKNEASNTGLETTSLHWDSWNGQSAAQLVSYATLNTQLNGNYSTHGEQSALNIQSGPSTTPPILSPPLTPVHKIKQEKYVPKSPGSVSDHCRSPLLGRNQNVQEGKSEDPCKSSGYRESPSFNVTSCNGKSLIGDNFTFPCENGGNMIGTNRRARLPTIPDTEHSSPATSLYSSPSRSSPIISSAPSYSVSNSLSTVTSDSSPSRATDFSSSLAASVMDSPSGRNYFTTFPRSPKTSTSLSGVMVHDIGHRFTKRFSFNRPCDYCCKPIIMNTGLKCKECRYRCHIDCESKVPRSCGLPEEFITIFKSFVDNSNHHSSVINSSGVESSPSTLRHMPGSSHPSPTTRINDFISHLERRGGSDSATSSHSSAPSSPALFTLTNQQISASASPIPNSKQKFDFSIDVINPDTELCSSLHSDHIDSSSTTNETLYDNNVNREDSQDSQNWDNECVDKVWPRQYSVSMKEWEIPWDELKMGEKLGTGHFGTVYSGYWHGDVAVKVLDMDYSADAKMWENFKSEVSTFRKTRHDNLVLFMGACMKPPRLAIVTSMVQGITLYKYIHLRRDKFSMAKTIIIAQQISQGMGYLHAKNIVHKDLRTKNIFLEKERVKITDFGLFSVTKQCYRNRTQDGLIIPPGWLCYLAPELMRSLKVHIKPDDEHLPFSKASDVYAFGTVWYELLCGEWPFTTQDPEAVIWQVGKGMKPSLPNLEASRDVKDILMQCWAYSANRRPDFTSLLKTLEKLPKKKLARSPSHPVHLSRSAESMF</sequence>
<dbReference type="Pfam" id="PF13543">
    <property type="entry name" value="SAM_KSR1"/>
    <property type="match status" value="1"/>
</dbReference>
<feature type="compositionally biased region" description="Polar residues" evidence="11">
    <location>
        <begin position="193"/>
        <end position="203"/>
    </location>
</feature>
<feature type="coiled-coil region" evidence="10">
    <location>
        <begin position="114"/>
        <end position="155"/>
    </location>
</feature>
<feature type="compositionally biased region" description="Polar residues" evidence="11">
    <location>
        <begin position="572"/>
        <end position="581"/>
    </location>
</feature>
<dbReference type="PROSITE" id="PS50011">
    <property type="entry name" value="PROTEIN_KINASE_DOM"/>
    <property type="match status" value="1"/>
</dbReference>
<evidence type="ECO:0000259" key="12">
    <source>
        <dbReference type="PROSITE" id="PS50011"/>
    </source>
</evidence>
<dbReference type="SUPFAM" id="SSF56112">
    <property type="entry name" value="Protein kinase-like (PK-like)"/>
    <property type="match status" value="1"/>
</dbReference>
<dbReference type="InterPro" id="IPR051681">
    <property type="entry name" value="Ser/Thr_Kinases-Pseudokinases"/>
</dbReference>
<dbReference type="PANTHER" id="PTHR44329:SF253">
    <property type="entry name" value="KINASE SUPPRESSOR OF RAS 2"/>
    <property type="match status" value="1"/>
</dbReference>
<comment type="catalytic activity">
    <reaction evidence="7">
        <text>L-threonyl-[protein] + ATP = O-phospho-L-threonyl-[protein] + ADP + H(+)</text>
        <dbReference type="Rhea" id="RHEA:46608"/>
        <dbReference type="Rhea" id="RHEA-COMP:11060"/>
        <dbReference type="Rhea" id="RHEA-COMP:11605"/>
        <dbReference type="ChEBI" id="CHEBI:15378"/>
        <dbReference type="ChEBI" id="CHEBI:30013"/>
        <dbReference type="ChEBI" id="CHEBI:30616"/>
        <dbReference type="ChEBI" id="CHEBI:61977"/>
        <dbReference type="ChEBI" id="CHEBI:456216"/>
        <dbReference type="EC" id="2.7.11.1"/>
    </reaction>
</comment>
<comment type="catalytic activity">
    <reaction evidence="8">
        <text>L-seryl-[protein] + ATP = O-phospho-L-seryl-[protein] + ADP + H(+)</text>
        <dbReference type="Rhea" id="RHEA:17989"/>
        <dbReference type="Rhea" id="RHEA-COMP:9863"/>
        <dbReference type="Rhea" id="RHEA-COMP:11604"/>
        <dbReference type="ChEBI" id="CHEBI:15378"/>
        <dbReference type="ChEBI" id="CHEBI:29999"/>
        <dbReference type="ChEBI" id="CHEBI:30616"/>
        <dbReference type="ChEBI" id="CHEBI:83421"/>
        <dbReference type="ChEBI" id="CHEBI:456216"/>
        <dbReference type="EC" id="2.7.11.1"/>
    </reaction>
</comment>
<dbReference type="PROSITE" id="PS00479">
    <property type="entry name" value="ZF_DAG_PE_1"/>
    <property type="match status" value="1"/>
</dbReference>